<evidence type="ECO:0000259" key="2">
    <source>
        <dbReference type="Pfam" id="PF16369"/>
    </source>
</evidence>
<dbReference type="Gene3D" id="2.115.10.20">
    <property type="entry name" value="Glycosyl hydrolase domain, family 43"/>
    <property type="match status" value="1"/>
</dbReference>
<feature type="chain" id="PRO_5039330165" evidence="1">
    <location>
        <begin position="37"/>
        <end position="2120"/>
    </location>
</feature>
<protein>
    <submittedName>
        <fullName evidence="3">Glycoside hydrolase family 43 protein</fullName>
    </submittedName>
</protein>
<gene>
    <name evidence="3" type="ORF">IAD23_07040</name>
</gene>
<reference evidence="3" key="1">
    <citation type="submission" date="2020-10" db="EMBL/GenBank/DDBJ databases">
        <authorList>
            <person name="Gilroy R."/>
        </authorList>
    </citation>
    <scope>NUCLEOTIDE SEQUENCE</scope>
    <source>
        <strain evidence="3">CHK176-6737</strain>
    </source>
</reference>
<dbReference type="PROSITE" id="PS51257">
    <property type="entry name" value="PROKAR_LIPOPROTEIN"/>
    <property type="match status" value="1"/>
</dbReference>
<evidence type="ECO:0000256" key="1">
    <source>
        <dbReference type="SAM" id="SignalP"/>
    </source>
</evidence>
<accession>A0A9D1SNP2</accession>
<name>A0A9D1SNP2_9FIRM</name>
<dbReference type="InterPro" id="IPR023296">
    <property type="entry name" value="Glyco_hydro_beta-prop_sf"/>
</dbReference>
<evidence type="ECO:0000313" key="3">
    <source>
        <dbReference type="EMBL" id="HIU69692.1"/>
    </source>
</evidence>
<dbReference type="InterPro" id="IPR032291">
    <property type="entry name" value="Abn2_C"/>
</dbReference>
<sequence>MTKAKLTRIPKRVLACVLAVLMVLSCLTMLPFTGFAASLAHAQLESPAVVQDGSKYYAFGSGNVLYSSDDMADWDKADPYISVEGVQDIVTTYEGRLDETITEADLSSPEVVEINGIWYLYISVMSGSTSMILRAASESDSAVGPYTAFDPIMETGFERRAADDVLQGYIQDAYGDSAIPDLVSEWGKGTCYYYSNFLGLNYQWYTEELPRAYAPSIAQDDEGNYWMAYGYRDGGIWMQKIDPETGLVDYTWSGNNYAALGGWQTSPYQYMPEEDYNTSSVGEARLDPYFGELLVHTTEGGDTDTLLSSVSRAGEEPELYFADGTAYLQVTYGGPNNSDGYNVRSYKNDGAYHPNGTTDTWNFVDMKGESGVNNADAGMITDESDRTGLKLMGDYNMPGTASATYYTSPGASSVSTGENGLTFYNYQVKFNNATNGNPASDTGTEMRSHILLHNVNGDPLVTPFEYTGDTDKDLYDAAATEYDVNDQIVGQYYVVSSGGETSISKESVGGVTLTAGGLVMGMISGTWEFETIGNYQNGVVIHDQVNDVDYHGAFLIQTVEDSTSIDSGNETAMTFTLVGNNQTVWGVWYDNYTPGGENNADANLSISPAIYTGGALDLNARQIGQLGLKWGNYITALKFADIDYSTYLTIDSNFVITEVRDEDDNDGVNGIGVAEVTLNSIDSIVNTMYVDRALDTEEAGKSGADNGDFNGDANGESASLLRQALTDKLAEVPAGQKLYILTGYLDSEFYGREAYTDNDKGDISLRVSYTDTETDTEFSERVYSHVYQQPVPANLSAAVYYDTYGANKAGVNATFIRAEGSYATDSVFPGGNTVRNSNMRNSATKYFAAVPTFGYYNNTLYTDHPNFGADGATQEFFHNNLLPIVDWDDLGFNEPYRTTYTGTDIVVSYEQTFNDDGDSNYDYSLAAGPRAMYYIDLSSADTSNIAGYYDVETQQYTIPLYYSSLYNVSDFDDDRKTFNYYTDANSTTYSAGLYPDYEYTMADNDDDRTGPRNGAVYNPDNSNYVFKANFDDVEYMYDGNNSDHNDGGTELVSGGLPWSDWSYSANIWITADKNSLVNNTVQNYNASNVDDYNFYVRTRSETVSGLQTDIWGNRDSHLRLIQDMEYGIYISDKTFLRDYYNQVMEDKMAQNYTYYSWEQFREATRLINDYLNNYMQLADSYTNYGAAGYSDEDFAGDDAEFQQWFTSHNTTAAEVMTSESLLNSMLTDFNYKVQNVLCYLLTEAENQLFEYSTFQDFKNAYSEYTMLAEQMGKYTASSWHEYMDLGDLVIEGTDIKISDLDAYLVTSNDSDTDLNEIYDPSQPDGTYTNYSWKIIYDGYLDGDAKAVFEAATEAIRAAVNVLRTKADYTNLNTAMDSTTPYTTDRDSMDGAVSAGNEQAAGITGTTGSDIFSIDRSTVATLAESMSQGYTHYSNDSGSYTVSSVAALDKILAQVFDVEGSGHEPGTYEDGVATEDATNTLAPIDPEGIQDTYYSDLVRDDQQRFADAADGNGEDRSTYSKVQTDIEYQARLVNAVLNQMQTLADPSEYETFDYLIDVISTIDFNAYTPVGQELLWNKLSELLVEGGVYSVNQQIFAEDADESTSELEQALFDGDNHYYTGLNAGDVDTATTELMTLLTELDETQRKTYTVNFTVQYMNIDGTESNSVPQSYTKSYNTPLDLSIEDYDPNNMYAYSWVVKTYTDDGNNTETVSNLRNIGSTYTYNSNNKADITVYVTRGMADPSTDNDVNIVPVVVTTRLNQRNEVAMNLSEADLGNYSVNVNGDTLSVYNTPDASGDPFAVVTANQLPYHTFNGWRINYKVLGDGTYTLAQLYDAEDGYITISNSYTLEDFTNLVTVNGKNYAGDSAADGYVQFDGYVAIDTATYGADMPGKFYAWLITGTGADTEWKIAAYTEKYSCNVPNGGYDFVQVNSDEVDGETVYYIYDAEQGYRQLSSDSQLVNKGDIQELDTNSLYYRLDNHLRDSWSSISEYDATSSKVSLYSHFTAAEDVPEAATVVESGCVAMYVPTGTDAAELNESLQIKGEGVNKFVASSFTSATSEGQYMMSISFPSAVADNGYAVAMRSFVTYSYMGVNEKGEYGQIYRTVYSDVKLADLTTTAE</sequence>
<dbReference type="Pfam" id="PF16369">
    <property type="entry name" value="GH43_C"/>
    <property type="match status" value="1"/>
</dbReference>
<reference evidence="3" key="2">
    <citation type="journal article" date="2021" name="PeerJ">
        <title>Extensive microbial diversity within the chicken gut microbiome revealed by metagenomics and culture.</title>
        <authorList>
            <person name="Gilroy R."/>
            <person name="Ravi A."/>
            <person name="Getino M."/>
            <person name="Pursley I."/>
            <person name="Horton D.L."/>
            <person name="Alikhan N.F."/>
            <person name="Baker D."/>
            <person name="Gharbi K."/>
            <person name="Hall N."/>
            <person name="Watson M."/>
            <person name="Adriaenssens E.M."/>
            <person name="Foster-Nyarko E."/>
            <person name="Jarju S."/>
            <person name="Secka A."/>
            <person name="Antonio M."/>
            <person name="Oren A."/>
            <person name="Chaudhuri R.R."/>
            <person name="La Ragione R."/>
            <person name="Hildebrand F."/>
            <person name="Pallen M.J."/>
        </authorList>
    </citation>
    <scope>NUCLEOTIDE SEQUENCE</scope>
    <source>
        <strain evidence="3">CHK176-6737</strain>
    </source>
</reference>
<dbReference type="EMBL" id="DVNM01000041">
    <property type="protein sequence ID" value="HIU69692.1"/>
    <property type="molecule type" value="Genomic_DNA"/>
</dbReference>
<comment type="caution">
    <text evidence="3">The sequence shown here is derived from an EMBL/GenBank/DDBJ whole genome shotgun (WGS) entry which is preliminary data.</text>
</comment>
<feature type="domain" description="Extracellular endo-alpha-(1-&gt;5)-L-arabinanase C-terminal" evidence="2">
    <location>
        <begin position="465"/>
        <end position="586"/>
    </location>
</feature>
<dbReference type="Gene3D" id="2.40.128.10">
    <property type="match status" value="1"/>
</dbReference>
<dbReference type="Proteomes" id="UP000824125">
    <property type="component" value="Unassembled WGS sequence"/>
</dbReference>
<dbReference type="SUPFAM" id="SSF75005">
    <property type="entry name" value="Arabinanase/levansucrase/invertase"/>
    <property type="match status" value="1"/>
</dbReference>
<feature type="signal peptide" evidence="1">
    <location>
        <begin position="1"/>
        <end position="36"/>
    </location>
</feature>
<evidence type="ECO:0000313" key="4">
    <source>
        <dbReference type="Proteomes" id="UP000824125"/>
    </source>
</evidence>
<keyword evidence="3" id="KW-0378">Hydrolase</keyword>
<dbReference type="GO" id="GO:0016787">
    <property type="term" value="F:hydrolase activity"/>
    <property type="evidence" value="ECO:0007669"/>
    <property type="project" value="UniProtKB-KW"/>
</dbReference>
<keyword evidence="1" id="KW-0732">Signal</keyword>
<organism evidence="3 4">
    <name type="scientific">Candidatus Scybalenecus merdavium</name>
    <dbReference type="NCBI Taxonomy" id="2840939"/>
    <lineage>
        <taxon>Bacteria</taxon>
        <taxon>Bacillati</taxon>
        <taxon>Bacillota</taxon>
        <taxon>Clostridia</taxon>
        <taxon>Eubacteriales</taxon>
        <taxon>Oscillospiraceae</taxon>
        <taxon>Oscillospiraceae incertae sedis</taxon>
        <taxon>Candidatus Scybalenecus</taxon>
    </lineage>
</organism>
<proteinExistence type="predicted"/>